<dbReference type="InterPro" id="IPR039422">
    <property type="entry name" value="MarR/SlyA-like"/>
</dbReference>
<name>A0ABV8KX92_9ACTN</name>
<dbReference type="PROSITE" id="PS01117">
    <property type="entry name" value="HTH_MARR_1"/>
    <property type="match status" value="1"/>
</dbReference>
<reference evidence="6" key="1">
    <citation type="journal article" date="2019" name="Int. J. Syst. Evol. Microbiol.">
        <title>The Global Catalogue of Microorganisms (GCM) 10K type strain sequencing project: providing services to taxonomists for standard genome sequencing and annotation.</title>
        <authorList>
            <consortium name="The Broad Institute Genomics Platform"/>
            <consortium name="The Broad Institute Genome Sequencing Center for Infectious Disease"/>
            <person name="Wu L."/>
            <person name="Ma J."/>
        </authorList>
    </citation>
    <scope>NUCLEOTIDE SEQUENCE [LARGE SCALE GENOMIC DNA]</scope>
    <source>
        <strain evidence="6">2902at01</strain>
    </source>
</reference>
<accession>A0ABV8KX92</accession>
<dbReference type="PANTHER" id="PTHR33164">
    <property type="entry name" value="TRANSCRIPTIONAL REGULATOR, MARR FAMILY"/>
    <property type="match status" value="1"/>
</dbReference>
<dbReference type="SUPFAM" id="SSF46785">
    <property type="entry name" value="Winged helix' DNA-binding domain"/>
    <property type="match status" value="1"/>
</dbReference>
<dbReference type="RefSeq" id="WP_377553429.1">
    <property type="nucleotide sequence ID" value="NZ_JBHSBN010000056.1"/>
</dbReference>
<keyword evidence="3" id="KW-0804">Transcription</keyword>
<dbReference type="InterPro" id="IPR000835">
    <property type="entry name" value="HTH_MarR-typ"/>
</dbReference>
<comment type="caution">
    <text evidence="5">The sequence shown here is derived from an EMBL/GenBank/DDBJ whole genome shotgun (WGS) entry which is preliminary data.</text>
</comment>
<sequence>MIVKNHDDIRRRTMDDTPQKTADLGVLTGQLMRAIQEELFETLAEQGHPAVRPRHGSVLAFLRPEGVRATELSARSGQHKQIVGTIVDELVKLGYVRREPDPDDRRAKRIVPTELGLDEIAKARAVLAAIEDRHAQALGVNRFTAFRTTLQEITNNQRSWRQTAGSQT</sequence>
<dbReference type="PROSITE" id="PS50995">
    <property type="entry name" value="HTH_MARR_2"/>
    <property type="match status" value="1"/>
</dbReference>
<dbReference type="InterPro" id="IPR036388">
    <property type="entry name" value="WH-like_DNA-bd_sf"/>
</dbReference>
<evidence type="ECO:0000256" key="1">
    <source>
        <dbReference type="ARBA" id="ARBA00023015"/>
    </source>
</evidence>
<organism evidence="5 6">
    <name type="scientific">Micromonospora zhanjiangensis</name>
    <dbReference type="NCBI Taxonomy" id="1522057"/>
    <lineage>
        <taxon>Bacteria</taxon>
        <taxon>Bacillati</taxon>
        <taxon>Actinomycetota</taxon>
        <taxon>Actinomycetes</taxon>
        <taxon>Micromonosporales</taxon>
        <taxon>Micromonosporaceae</taxon>
        <taxon>Micromonospora</taxon>
    </lineage>
</organism>
<feature type="domain" description="HTH marR-type" evidence="4">
    <location>
        <begin position="21"/>
        <end position="155"/>
    </location>
</feature>
<dbReference type="Proteomes" id="UP001595868">
    <property type="component" value="Unassembled WGS sequence"/>
</dbReference>
<evidence type="ECO:0000313" key="6">
    <source>
        <dbReference type="Proteomes" id="UP001595868"/>
    </source>
</evidence>
<keyword evidence="2" id="KW-0238">DNA-binding</keyword>
<keyword evidence="6" id="KW-1185">Reference proteome</keyword>
<dbReference type="SMART" id="SM00347">
    <property type="entry name" value="HTH_MARR"/>
    <property type="match status" value="1"/>
</dbReference>
<dbReference type="EMBL" id="JBHSBN010000056">
    <property type="protein sequence ID" value="MFC4110738.1"/>
    <property type="molecule type" value="Genomic_DNA"/>
</dbReference>
<protein>
    <submittedName>
        <fullName evidence="5">MarR family winged helix-turn-helix transcriptional regulator</fullName>
    </submittedName>
</protein>
<dbReference type="Gene3D" id="1.10.10.10">
    <property type="entry name" value="Winged helix-like DNA-binding domain superfamily/Winged helix DNA-binding domain"/>
    <property type="match status" value="1"/>
</dbReference>
<evidence type="ECO:0000259" key="4">
    <source>
        <dbReference type="PROSITE" id="PS50995"/>
    </source>
</evidence>
<dbReference type="Pfam" id="PF12802">
    <property type="entry name" value="MarR_2"/>
    <property type="match status" value="1"/>
</dbReference>
<dbReference type="PANTHER" id="PTHR33164:SF99">
    <property type="entry name" value="MARR FAMILY REGULATORY PROTEIN"/>
    <property type="match status" value="1"/>
</dbReference>
<dbReference type="InterPro" id="IPR023187">
    <property type="entry name" value="Tscrpt_reg_MarR-type_CS"/>
</dbReference>
<dbReference type="InterPro" id="IPR036390">
    <property type="entry name" value="WH_DNA-bd_sf"/>
</dbReference>
<evidence type="ECO:0000256" key="3">
    <source>
        <dbReference type="ARBA" id="ARBA00023163"/>
    </source>
</evidence>
<evidence type="ECO:0000256" key="2">
    <source>
        <dbReference type="ARBA" id="ARBA00023125"/>
    </source>
</evidence>
<gene>
    <name evidence="5" type="ORF">ACFOX0_33110</name>
</gene>
<evidence type="ECO:0000313" key="5">
    <source>
        <dbReference type="EMBL" id="MFC4110738.1"/>
    </source>
</evidence>
<keyword evidence="1" id="KW-0805">Transcription regulation</keyword>
<proteinExistence type="predicted"/>